<comment type="function">
    <text evidence="8">Conversion of 1,4-dihydroxy-2-naphthoate (DHNA) to demethylmenaquinone (DMK).</text>
</comment>
<reference evidence="10 11" key="1">
    <citation type="submission" date="2015-06" db="EMBL/GenBank/DDBJ databases">
        <title>Prevotella sp. 109, sp. nov., a novel member of the family Prevotellaceae isolated from human faeces.</title>
        <authorList>
            <person name="Shkoporov A.N."/>
            <person name="Chaplin A.V."/>
            <person name="Kafarskaia L.I."/>
            <person name="Efimov B.A."/>
        </authorList>
    </citation>
    <scope>NUCLEOTIDE SEQUENCE [LARGE SCALE GENOMIC DNA]</scope>
    <source>
        <strain evidence="10 11">109</strain>
    </source>
</reference>
<dbReference type="UniPathway" id="UPA00079">
    <property type="reaction ID" value="UER00168"/>
</dbReference>
<evidence type="ECO:0000313" key="11">
    <source>
        <dbReference type="Proteomes" id="UP000036951"/>
    </source>
</evidence>
<feature type="transmembrane region" description="Helical" evidence="8">
    <location>
        <begin position="245"/>
        <end position="262"/>
    </location>
</feature>
<dbReference type="PANTHER" id="PTHR13929:SF0">
    <property type="entry name" value="UBIA PRENYLTRANSFERASE DOMAIN-CONTAINING PROTEIN 1"/>
    <property type="match status" value="1"/>
</dbReference>
<dbReference type="Gene3D" id="1.10.357.140">
    <property type="entry name" value="UbiA prenyltransferase"/>
    <property type="match status" value="1"/>
</dbReference>
<dbReference type="CDD" id="cd13962">
    <property type="entry name" value="PT_UbiA_UBIAD1"/>
    <property type="match status" value="1"/>
</dbReference>
<comment type="similarity">
    <text evidence="8">Belongs to the MenA family. Type 1 subfamily.</text>
</comment>
<keyword evidence="6 8" id="KW-1133">Transmembrane helix</keyword>
<keyword evidence="7 8" id="KW-0472">Membrane</keyword>
<evidence type="ECO:0000256" key="3">
    <source>
        <dbReference type="ARBA" id="ARBA00022475"/>
    </source>
</evidence>
<dbReference type="InterPro" id="IPR000537">
    <property type="entry name" value="UbiA_prenyltransferase"/>
</dbReference>
<dbReference type="RefSeq" id="WP_053398467.1">
    <property type="nucleotide sequence ID" value="NZ_LFQU01000014.1"/>
</dbReference>
<feature type="transmembrane region" description="Helical" evidence="8">
    <location>
        <begin position="176"/>
        <end position="195"/>
    </location>
</feature>
<evidence type="ECO:0000256" key="7">
    <source>
        <dbReference type="ARBA" id="ARBA00023136"/>
    </source>
</evidence>
<dbReference type="InterPro" id="IPR044878">
    <property type="entry name" value="UbiA_sf"/>
</dbReference>
<gene>
    <name evidence="8" type="primary">menA</name>
    <name evidence="10" type="ORF">ACU52_08375</name>
</gene>
<feature type="transmembrane region" description="Helical" evidence="8">
    <location>
        <begin position="152"/>
        <end position="170"/>
    </location>
</feature>
<evidence type="ECO:0000256" key="2">
    <source>
        <dbReference type="ARBA" id="ARBA00022428"/>
    </source>
</evidence>
<dbReference type="EC" id="2.5.1.74" evidence="8 9"/>
<dbReference type="HAMAP" id="MF_01937">
    <property type="entry name" value="MenA_1"/>
    <property type="match status" value="1"/>
</dbReference>
<keyword evidence="3 8" id="KW-1003">Cell membrane</keyword>
<dbReference type="Pfam" id="PF01040">
    <property type="entry name" value="UbiA"/>
    <property type="match status" value="1"/>
</dbReference>
<keyword evidence="5 8" id="KW-0812">Transmembrane</keyword>
<dbReference type="EMBL" id="LFQU01000014">
    <property type="protein sequence ID" value="KOO68376.1"/>
    <property type="molecule type" value="Genomic_DNA"/>
</dbReference>
<evidence type="ECO:0000256" key="6">
    <source>
        <dbReference type="ARBA" id="ARBA00022989"/>
    </source>
</evidence>
<dbReference type="PIRSF" id="PIRSF005355">
    <property type="entry name" value="UBIAD1"/>
    <property type="match status" value="1"/>
</dbReference>
<dbReference type="InterPro" id="IPR004657">
    <property type="entry name" value="MenA"/>
</dbReference>
<evidence type="ECO:0000256" key="9">
    <source>
        <dbReference type="NCBIfam" id="TIGR00751"/>
    </source>
</evidence>
<dbReference type="Proteomes" id="UP000036951">
    <property type="component" value="Unassembled WGS sequence"/>
</dbReference>
<comment type="subcellular location">
    <subcellularLocation>
        <location evidence="8">Cell membrane</location>
        <topology evidence="8">Multi-pass membrane protein</topology>
    </subcellularLocation>
    <subcellularLocation>
        <location evidence="1">Membrane</location>
        <topology evidence="1">Multi-pass membrane protein</topology>
    </subcellularLocation>
</comment>
<dbReference type="InterPro" id="IPR026046">
    <property type="entry name" value="UBIAD1"/>
</dbReference>
<comment type="pathway">
    <text evidence="8">Quinol/quinone metabolism; menaquinone biosynthesis; menaquinol from 1,4-dihydroxy-2-naphthoate: step 1/2.</text>
</comment>
<evidence type="ECO:0000313" key="10">
    <source>
        <dbReference type="EMBL" id="KOO68376.1"/>
    </source>
</evidence>
<evidence type="ECO:0000256" key="1">
    <source>
        <dbReference type="ARBA" id="ARBA00004141"/>
    </source>
</evidence>
<feature type="transmembrane region" description="Helical" evidence="8">
    <location>
        <begin position="282"/>
        <end position="298"/>
    </location>
</feature>
<comment type="catalytic activity">
    <reaction evidence="8">
        <text>an all-trans-polyprenyl diphosphate + 1,4-dihydroxy-2-naphthoate + H(+) = a 2-demethylmenaquinol + CO2 + diphosphate</text>
        <dbReference type="Rhea" id="RHEA:26478"/>
        <dbReference type="Rhea" id="RHEA-COMP:9563"/>
        <dbReference type="Rhea" id="RHEA-COMP:9564"/>
        <dbReference type="ChEBI" id="CHEBI:11173"/>
        <dbReference type="ChEBI" id="CHEBI:15378"/>
        <dbReference type="ChEBI" id="CHEBI:16526"/>
        <dbReference type="ChEBI" id="CHEBI:33019"/>
        <dbReference type="ChEBI" id="CHEBI:55437"/>
        <dbReference type="ChEBI" id="CHEBI:58914"/>
        <dbReference type="EC" id="2.5.1.74"/>
    </reaction>
</comment>
<dbReference type="OrthoDB" id="9767568at2"/>
<name>A0A8E1UQE4_9BACT</name>
<dbReference type="AlphaFoldDB" id="A0A8E1UQE4"/>
<comment type="caution">
    <text evidence="10">The sequence shown here is derived from an EMBL/GenBank/DDBJ whole genome shotgun (WGS) entry which is preliminary data.</text>
</comment>
<evidence type="ECO:0000256" key="8">
    <source>
        <dbReference type="HAMAP-Rule" id="MF_01937"/>
    </source>
</evidence>
<proteinExistence type="inferred from homology"/>
<dbReference type="GO" id="GO:0005886">
    <property type="term" value="C:plasma membrane"/>
    <property type="evidence" value="ECO:0007669"/>
    <property type="project" value="UniProtKB-SubCell"/>
</dbReference>
<protein>
    <recommendedName>
        <fullName evidence="8 9">1,4-dihydroxy-2-naphthoate octaprenyltransferase</fullName>
        <shortName evidence="8">DHNA-octaprenyltransferase</shortName>
        <ecNumber evidence="8 9">2.5.1.74</ecNumber>
    </recommendedName>
</protein>
<organism evidence="10 11">
    <name type="scientific">Xylanibacter rarus</name>
    <dbReference type="NCBI Taxonomy" id="1676614"/>
    <lineage>
        <taxon>Bacteria</taxon>
        <taxon>Pseudomonadati</taxon>
        <taxon>Bacteroidota</taxon>
        <taxon>Bacteroidia</taxon>
        <taxon>Bacteroidales</taxon>
        <taxon>Prevotellaceae</taxon>
        <taxon>Xylanibacter</taxon>
    </lineage>
</organism>
<feature type="transmembrane region" description="Helical" evidence="8">
    <location>
        <begin position="47"/>
        <end position="68"/>
    </location>
</feature>
<keyword evidence="11" id="KW-1185">Reference proteome</keyword>
<dbReference type="GO" id="GO:0009234">
    <property type="term" value="P:menaquinone biosynthetic process"/>
    <property type="evidence" value="ECO:0007669"/>
    <property type="project" value="UniProtKB-UniRule"/>
</dbReference>
<sequence>MNEKQIDTNSAKAWMLASRPKTLTGAAVPVMIGLAFAARDLGLDDFGWMPALLCVLFAFIMQIDANFINDYFDFVRGNDDETRLGPRRACAQGWITPKAMRRAIILTTVIACCIGLPLVIYGGLEMILVGAFCVVFCFLYTTLLSYLGLGDVLVLVFFGIIPVCVTYYLQTDRFTFEVFIASLACGFVIDTLLLVNNYRDIDNDARAGKKTLIVRVGAEAGRTAYLCSGIMALVFGVAFLLEGHICAFLLPFLYLIPHYAAYRKMVRINKGKALNMVLGDTARNMFIYGLLLSVGVLLNW</sequence>
<accession>A0A8E1UQE4</accession>
<keyword evidence="4 8" id="KW-0808">Transferase</keyword>
<dbReference type="NCBIfam" id="TIGR00751">
    <property type="entry name" value="menA"/>
    <property type="match status" value="1"/>
</dbReference>
<dbReference type="GO" id="GO:0042371">
    <property type="term" value="P:vitamin K biosynthetic process"/>
    <property type="evidence" value="ECO:0007669"/>
    <property type="project" value="TreeGrafter"/>
</dbReference>
<dbReference type="PANTHER" id="PTHR13929">
    <property type="entry name" value="1,4-DIHYDROXY-2-NAPHTHOATE OCTAPRENYLTRANSFERASE"/>
    <property type="match status" value="1"/>
</dbReference>
<feature type="transmembrane region" description="Helical" evidence="8">
    <location>
        <begin position="103"/>
        <end position="121"/>
    </location>
</feature>
<evidence type="ECO:0000256" key="4">
    <source>
        <dbReference type="ARBA" id="ARBA00022679"/>
    </source>
</evidence>
<feature type="transmembrane region" description="Helical" evidence="8">
    <location>
        <begin position="127"/>
        <end position="147"/>
    </location>
</feature>
<evidence type="ECO:0000256" key="5">
    <source>
        <dbReference type="ARBA" id="ARBA00022692"/>
    </source>
</evidence>
<keyword evidence="2 8" id="KW-0474">Menaquinone biosynthesis</keyword>
<dbReference type="GO" id="GO:0046428">
    <property type="term" value="F:1,4-dihydroxy-2-naphthoate polyprenyltransferase activity"/>
    <property type="evidence" value="ECO:0007669"/>
    <property type="project" value="UniProtKB-UniRule"/>
</dbReference>